<dbReference type="AlphaFoldDB" id="A0AAU7V6Y4"/>
<keyword evidence="1" id="KW-0482">Metalloprotease</keyword>
<dbReference type="Pfam" id="PF10103">
    <property type="entry name" value="Zincin_2"/>
    <property type="match status" value="1"/>
</dbReference>
<dbReference type="KEGG" id="sapp:SAC06_09205"/>
<protein>
    <submittedName>
        <fullName evidence="1">Zinc-dependent metalloprotease</fullName>
    </submittedName>
</protein>
<evidence type="ECO:0000313" key="1">
    <source>
        <dbReference type="EMBL" id="XBW07807.1"/>
    </source>
</evidence>
<sequence>MNVPWNRVDRWTCLLTPAGPRISSAGSRAAVQRLREGARWAERRADRYALLPGPVQLSEPLVVDRHGLIHALTRTLGQSSSGPTLVGRDSSWGLAEAAVGLSRASGELLTSWWDRGDALRTVLVAPNVWQVATDNRFDRTDFSRLVALRAALWERLLRQVPWVGVHLGQGLGQLPRGSDSFTEAVALLEELIDLSLEDLTPREMPSINWIRQHQGSPSFLHSCLRLPGVDRSRAELDRLRFDARQFLTVLDVRSHPRRLAALLAGPTALPSGPELTDPARWQKRVGVV</sequence>
<gene>
    <name evidence="1" type="ORF">SAC06_09205</name>
</gene>
<reference evidence="1" key="1">
    <citation type="submission" date="2023-11" db="EMBL/GenBank/DDBJ databases">
        <title>Scrofimicrobium hongkongense sp. nov., isolated from a patient with peritonitis.</title>
        <authorList>
            <person name="Lao H.Y."/>
            <person name="Wong A.Y.P."/>
            <person name="Ng T.L."/>
            <person name="Wong R.Y.L."/>
            <person name="Yau M.C.Y."/>
            <person name="Lam J.Y.W."/>
            <person name="Siu G.K.H."/>
        </authorList>
    </citation>
    <scope>NUCLEOTIDE SEQUENCE</scope>
    <source>
        <strain evidence="1">R131</strain>
    </source>
</reference>
<proteinExistence type="predicted"/>
<organism evidence="1">
    <name type="scientific">Scrofimicrobium appendicitidis</name>
    <dbReference type="NCBI Taxonomy" id="3079930"/>
    <lineage>
        <taxon>Bacteria</taxon>
        <taxon>Bacillati</taxon>
        <taxon>Actinomycetota</taxon>
        <taxon>Actinomycetes</taxon>
        <taxon>Actinomycetales</taxon>
        <taxon>Actinomycetaceae</taxon>
        <taxon>Scrofimicrobium</taxon>
    </lineage>
</organism>
<keyword evidence="1" id="KW-0645">Protease</keyword>
<keyword evidence="1" id="KW-0378">Hydrolase</keyword>
<accession>A0AAU7V6Y4</accession>
<dbReference type="GO" id="GO:0008237">
    <property type="term" value="F:metallopeptidase activity"/>
    <property type="evidence" value="ECO:0007669"/>
    <property type="project" value="UniProtKB-KW"/>
</dbReference>
<dbReference type="SUPFAM" id="SSF55486">
    <property type="entry name" value="Metalloproteases ('zincins'), catalytic domain"/>
    <property type="match status" value="1"/>
</dbReference>
<dbReference type="InterPro" id="IPR018766">
    <property type="entry name" value="Zinicin_2"/>
</dbReference>
<name>A0AAU7V6Y4_9ACTO</name>
<dbReference type="EMBL" id="CP138335">
    <property type="protein sequence ID" value="XBW07807.1"/>
    <property type="molecule type" value="Genomic_DNA"/>
</dbReference>
<dbReference type="RefSeq" id="WP_350258008.1">
    <property type="nucleotide sequence ID" value="NZ_CP138335.1"/>
</dbReference>